<evidence type="ECO:0000259" key="7">
    <source>
        <dbReference type="Pfam" id="PF04084"/>
    </source>
</evidence>
<sequence>MASTARSHVPQTRLDMHNDHDESSSSSSSDAESQASSQYSDAGEKKTSPRKNGQTESSRIIVQSSFDAYFIHASSRAQTSNSVFSNLIPPLSQEEYADASKSFPPPLQSDILSDSSQTKLFQRFMHELNEGWNVLCYGFGSKRTLLNQFAFYVAKSKSKLGKGHVVVVNGFQPDFAFKDLLYAIEQNLPGLAEFQASSTSGSTPADTQIHRIKEFLRYTSEPEQQQPKTKTRKKTSDSDAKPKPKHRDLYIIIHNIDSPSLRTQKVQSSLSSLALDPHIHVVASIDHINAPLIWSSSEAAARKEGSSSSTISPQGFAWLYHDCTTLLPYDVELAHIDPSSIKLRSTAATATLGHGTGGGDGSAAAAIVAAGGISETAALHVLASVTQKAKKLFLLMAKRQLESIESAASGGDANASDLSAHSIPYSTVFSVARDEFIATTTTSLRSLLGEFRDHGLVVGKGGDKGGGSSEEVLWIPMRKERLAKVAKEVEKSI</sequence>
<evidence type="ECO:0000313" key="10">
    <source>
        <dbReference type="Proteomes" id="UP001498398"/>
    </source>
</evidence>
<keyword evidence="10" id="KW-1185">Reference proteome</keyword>
<evidence type="ECO:0000256" key="1">
    <source>
        <dbReference type="ARBA" id="ARBA00004123"/>
    </source>
</evidence>
<feature type="compositionally biased region" description="Low complexity" evidence="6">
    <location>
        <begin position="24"/>
        <end position="41"/>
    </location>
</feature>
<dbReference type="EMBL" id="JBANRG010000032">
    <property type="protein sequence ID" value="KAK7451035.1"/>
    <property type="molecule type" value="Genomic_DNA"/>
</dbReference>
<comment type="subcellular location">
    <subcellularLocation>
        <location evidence="1 5">Nucleus</location>
    </subcellularLocation>
</comment>
<evidence type="ECO:0000313" key="9">
    <source>
        <dbReference type="EMBL" id="KAK7451035.1"/>
    </source>
</evidence>
<feature type="compositionally biased region" description="Basic and acidic residues" evidence="6">
    <location>
        <begin position="14"/>
        <end position="23"/>
    </location>
</feature>
<comment type="function">
    <text evidence="5">Component of the origin recognition complex (ORC) that binds origins of replication. DNA-binding is ATP-dependent. ORC is required to assemble the pre-replication complex necessary to initiate DNA replication.</text>
</comment>
<keyword evidence="3 5" id="KW-0235">DNA replication</keyword>
<dbReference type="PANTHER" id="PTHR14052:SF0">
    <property type="entry name" value="ORIGIN RECOGNITION COMPLEX SUBUNIT 2"/>
    <property type="match status" value="1"/>
</dbReference>
<evidence type="ECO:0000256" key="2">
    <source>
        <dbReference type="ARBA" id="ARBA00007421"/>
    </source>
</evidence>
<protein>
    <recommendedName>
        <fullName evidence="5">Origin recognition complex subunit 2</fullName>
    </recommendedName>
</protein>
<dbReference type="InterPro" id="IPR007220">
    <property type="entry name" value="ORC2"/>
</dbReference>
<keyword evidence="4 5" id="KW-0539">Nucleus</keyword>
<gene>
    <name evidence="9" type="primary">ORC2</name>
    <name evidence="9" type="ORF">VKT23_012710</name>
</gene>
<dbReference type="Pfam" id="PF04084">
    <property type="entry name" value="RecA-like_ORC2"/>
    <property type="match status" value="1"/>
</dbReference>
<comment type="similarity">
    <text evidence="2 5">Belongs to the ORC2 family.</text>
</comment>
<dbReference type="Proteomes" id="UP001498398">
    <property type="component" value="Unassembled WGS sequence"/>
</dbReference>
<evidence type="ECO:0000256" key="3">
    <source>
        <dbReference type="ARBA" id="ARBA00022705"/>
    </source>
</evidence>
<feature type="compositionally biased region" description="Polar residues" evidence="6">
    <location>
        <begin position="1"/>
        <end position="10"/>
    </location>
</feature>
<feature type="domain" description="Origin recognition complex subunit 2 RecA-like" evidence="7">
    <location>
        <begin position="115"/>
        <end position="323"/>
    </location>
</feature>
<dbReference type="InterPro" id="IPR056773">
    <property type="entry name" value="WHD_ORC2"/>
</dbReference>
<comment type="caution">
    <text evidence="9">The sequence shown here is derived from an EMBL/GenBank/DDBJ whole genome shotgun (WGS) entry which is preliminary data.</text>
</comment>
<name>A0ABR1J537_9AGAR</name>
<dbReference type="PANTHER" id="PTHR14052">
    <property type="entry name" value="ORIGIN RECOGNITION COMPLEX SUBUNIT 2"/>
    <property type="match status" value="1"/>
</dbReference>
<feature type="region of interest" description="Disordered" evidence="6">
    <location>
        <begin position="216"/>
        <end position="243"/>
    </location>
</feature>
<accession>A0ABR1J537</accession>
<dbReference type="Pfam" id="PF24882">
    <property type="entry name" value="WHD_ORC2"/>
    <property type="match status" value="1"/>
</dbReference>
<feature type="region of interest" description="Disordered" evidence="6">
    <location>
        <begin position="1"/>
        <end position="58"/>
    </location>
</feature>
<organism evidence="9 10">
    <name type="scientific">Marasmiellus scandens</name>
    <dbReference type="NCBI Taxonomy" id="2682957"/>
    <lineage>
        <taxon>Eukaryota</taxon>
        <taxon>Fungi</taxon>
        <taxon>Dikarya</taxon>
        <taxon>Basidiomycota</taxon>
        <taxon>Agaricomycotina</taxon>
        <taxon>Agaricomycetes</taxon>
        <taxon>Agaricomycetidae</taxon>
        <taxon>Agaricales</taxon>
        <taxon>Marasmiineae</taxon>
        <taxon>Omphalotaceae</taxon>
        <taxon>Marasmiellus</taxon>
    </lineage>
</organism>
<proteinExistence type="inferred from homology"/>
<evidence type="ECO:0000259" key="8">
    <source>
        <dbReference type="Pfam" id="PF24882"/>
    </source>
</evidence>
<comment type="subunit">
    <text evidence="5">Component of the origin recognition complex (ORC).</text>
</comment>
<dbReference type="InterPro" id="IPR056772">
    <property type="entry name" value="RecA-like_ORC2"/>
</dbReference>
<evidence type="ECO:0000256" key="6">
    <source>
        <dbReference type="SAM" id="MobiDB-lite"/>
    </source>
</evidence>
<evidence type="ECO:0000256" key="4">
    <source>
        <dbReference type="ARBA" id="ARBA00023242"/>
    </source>
</evidence>
<reference evidence="9 10" key="1">
    <citation type="submission" date="2024-01" db="EMBL/GenBank/DDBJ databases">
        <title>A draft genome for the cacao thread blight pathogen Marasmiellus scandens.</title>
        <authorList>
            <person name="Baruah I.K."/>
            <person name="Leung J."/>
            <person name="Bukari Y."/>
            <person name="Amoako-Attah I."/>
            <person name="Meinhardt L.W."/>
            <person name="Bailey B.A."/>
            <person name="Cohen S.P."/>
        </authorList>
    </citation>
    <scope>NUCLEOTIDE SEQUENCE [LARGE SCALE GENOMIC DNA]</scope>
    <source>
        <strain evidence="9 10">GH-19</strain>
    </source>
</reference>
<feature type="domain" description="Origin recognition complex subunit 2 winged-helix" evidence="8">
    <location>
        <begin position="418"/>
        <end position="480"/>
    </location>
</feature>
<evidence type="ECO:0000256" key="5">
    <source>
        <dbReference type="RuleBase" id="RU368084"/>
    </source>
</evidence>